<organism evidence="2 3">
    <name type="scientific">Mycobacterium pinniadriaticum</name>
    <dbReference type="NCBI Taxonomy" id="2994102"/>
    <lineage>
        <taxon>Bacteria</taxon>
        <taxon>Bacillati</taxon>
        <taxon>Actinomycetota</taxon>
        <taxon>Actinomycetes</taxon>
        <taxon>Mycobacteriales</taxon>
        <taxon>Mycobacteriaceae</taxon>
        <taxon>Mycobacterium</taxon>
    </lineage>
</organism>
<feature type="domain" description="Condensation" evidence="1">
    <location>
        <begin position="5"/>
        <end position="328"/>
    </location>
</feature>
<name>A0ABT3SMA8_9MYCO</name>
<keyword evidence="3" id="KW-1185">Reference proteome</keyword>
<evidence type="ECO:0000313" key="2">
    <source>
        <dbReference type="EMBL" id="MCX2940000.1"/>
    </source>
</evidence>
<dbReference type="NCBIfam" id="TIGR01720">
    <property type="entry name" value="NRPS-para261"/>
    <property type="match status" value="1"/>
</dbReference>
<dbReference type="InterPro" id="IPR010060">
    <property type="entry name" value="NRPS_synth"/>
</dbReference>
<dbReference type="InterPro" id="IPR023213">
    <property type="entry name" value="CAT-like_dom_sf"/>
</dbReference>
<dbReference type="SUPFAM" id="SSF52777">
    <property type="entry name" value="CoA-dependent acyltransferases"/>
    <property type="match status" value="2"/>
</dbReference>
<comment type="caution">
    <text evidence="2">The sequence shown here is derived from an EMBL/GenBank/DDBJ whole genome shotgun (WGS) entry which is preliminary data.</text>
</comment>
<dbReference type="Pfam" id="PF00668">
    <property type="entry name" value="Condensation"/>
    <property type="match status" value="1"/>
</dbReference>
<proteinExistence type="predicted"/>
<accession>A0ABT3SMA8</accession>
<dbReference type="Gene3D" id="3.30.559.30">
    <property type="entry name" value="Nonribosomal peptide synthetase, condensation domain"/>
    <property type="match status" value="1"/>
</dbReference>
<dbReference type="InterPro" id="IPR001242">
    <property type="entry name" value="Condensation_dom"/>
</dbReference>
<dbReference type="Proteomes" id="UP001300745">
    <property type="component" value="Unassembled WGS sequence"/>
</dbReference>
<dbReference type="PANTHER" id="PTHR45398">
    <property type="match status" value="1"/>
</dbReference>
<dbReference type="Gene3D" id="3.30.559.10">
    <property type="entry name" value="Chloramphenicol acetyltransferase-like domain"/>
    <property type="match status" value="1"/>
</dbReference>
<gene>
    <name evidence="2" type="ORF">ORI27_25210</name>
</gene>
<evidence type="ECO:0000313" key="3">
    <source>
        <dbReference type="Proteomes" id="UP001300745"/>
    </source>
</evidence>
<evidence type="ECO:0000259" key="1">
    <source>
        <dbReference type="Pfam" id="PF00668"/>
    </source>
</evidence>
<protein>
    <submittedName>
        <fullName evidence="2">Condensation domain-containing protein</fullName>
    </submittedName>
</protein>
<sequence length="438" mass="46723">MLAMLQLLLDRHAMLRLRVDRDDAGGWSLEVPEAGSVDARSHLHTVDVLTDDAVLHAGTQLNPAAGVMFSAVWVTSTSRLVAIVHHLAIDGVSWRILLEDLNFAWAQHRAGQPATLPEPGTSFARWASLLEEHAHRPDVAAEADTWRQIAATPAALPAVRPEVDTLRTAGDLAAYLDIETTQMLLGEVPAAFHAGVHDILLIAFALAATEFLGSGGTPIAIDVEGHGRDEELVAAQGEPVDLSRTVGWFTAKYPVSLNVGGGLTWAQVVAGDERLGAVIKAAKEQLRSLPEGLNYGVLRYLNNEVDLAGSDPVIGFNYLGRQGATTAETSGDAWQICWDGLANISPSVKPPIPLMHTLELNAGTVDTDAGPCLCAAWTWATSALNQAQVNRLSQLWFEALTGICAHVQSGGGGLTPSDIAACLTQEQIDELQRQYADS</sequence>
<dbReference type="EMBL" id="JAPJDO010000031">
    <property type="protein sequence ID" value="MCX2940000.1"/>
    <property type="molecule type" value="Genomic_DNA"/>
</dbReference>
<reference evidence="2 3" key="1">
    <citation type="submission" date="2022-11" db="EMBL/GenBank/DDBJ databases">
        <title>Mycobacterium sp. nov.</title>
        <authorList>
            <person name="Papic B."/>
            <person name="Spicic S."/>
            <person name="Duvnjak S."/>
        </authorList>
    </citation>
    <scope>NUCLEOTIDE SEQUENCE [LARGE SCALE GENOMIC DNA]</scope>
    <source>
        <strain evidence="2 3">CVI_P4</strain>
    </source>
</reference>
<dbReference type="PANTHER" id="PTHR45398:SF1">
    <property type="entry name" value="ENZYME, PUTATIVE (JCVI)-RELATED"/>
    <property type="match status" value="1"/>
</dbReference>